<dbReference type="Proteomes" id="UP001050691">
    <property type="component" value="Unassembled WGS sequence"/>
</dbReference>
<reference evidence="2" key="1">
    <citation type="submission" date="2021-10" db="EMBL/GenBank/DDBJ databases">
        <title>De novo Genome Assembly of Clathrus columnatus (Basidiomycota, Fungi) Using Illumina and Nanopore Sequence Data.</title>
        <authorList>
            <person name="Ogiso-Tanaka E."/>
            <person name="Itagaki H."/>
            <person name="Hosoya T."/>
            <person name="Hosaka K."/>
        </authorList>
    </citation>
    <scope>NUCLEOTIDE SEQUENCE</scope>
    <source>
        <strain evidence="2">MO-923</strain>
    </source>
</reference>
<organism evidence="2 3">
    <name type="scientific">Clathrus columnatus</name>
    <dbReference type="NCBI Taxonomy" id="1419009"/>
    <lineage>
        <taxon>Eukaryota</taxon>
        <taxon>Fungi</taxon>
        <taxon>Dikarya</taxon>
        <taxon>Basidiomycota</taxon>
        <taxon>Agaricomycotina</taxon>
        <taxon>Agaricomycetes</taxon>
        <taxon>Phallomycetidae</taxon>
        <taxon>Phallales</taxon>
        <taxon>Clathraceae</taxon>
        <taxon>Clathrus</taxon>
    </lineage>
</organism>
<gene>
    <name evidence="2" type="ORF">Clacol_001730</name>
</gene>
<keyword evidence="3" id="KW-1185">Reference proteome</keyword>
<keyword evidence="1" id="KW-0732">Signal</keyword>
<feature type="chain" id="PRO_5043898920" evidence="1">
    <location>
        <begin position="20"/>
        <end position="199"/>
    </location>
</feature>
<evidence type="ECO:0000313" key="2">
    <source>
        <dbReference type="EMBL" id="GJJ07528.1"/>
    </source>
</evidence>
<proteinExistence type="predicted"/>
<name>A0AAV5A4F4_9AGAM</name>
<dbReference type="EMBL" id="BPWL01000002">
    <property type="protein sequence ID" value="GJJ07528.1"/>
    <property type="molecule type" value="Genomic_DNA"/>
</dbReference>
<dbReference type="AlphaFoldDB" id="A0AAV5A4F4"/>
<feature type="signal peptide" evidence="1">
    <location>
        <begin position="1"/>
        <end position="19"/>
    </location>
</feature>
<evidence type="ECO:0000313" key="3">
    <source>
        <dbReference type="Proteomes" id="UP001050691"/>
    </source>
</evidence>
<sequence>MRSFTVSICTLVLVSSVFAAPTAQLQDADGKYVEDVVVAHGLEAPTSYETSYGSDTFGNEYPGTNDKRSVFGDNYEFFECLDDNDGGIPQVIVTTTATTVTGINAVAFQPYPTPAPISTSHNSNGGLLGIGGLLGGLLGSGSSDHNPAPPLGAQQLSGLTNNGNPVGNLADHLIDLDLNATVNAGSILQATATATLGLL</sequence>
<evidence type="ECO:0000256" key="1">
    <source>
        <dbReference type="SAM" id="SignalP"/>
    </source>
</evidence>
<accession>A0AAV5A4F4</accession>
<comment type="caution">
    <text evidence="2">The sequence shown here is derived from an EMBL/GenBank/DDBJ whole genome shotgun (WGS) entry which is preliminary data.</text>
</comment>
<protein>
    <submittedName>
        <fullName evidence="2">Uncharacterized protein</fullName>
    </submittedName>
</protein>